<keyword evidence="1" id="KW-0677">Repeat</keyword>
<dbReference type="EMBL" id="MU826385">
    <property type="protein sequence ID" value="KAJ7376959.1"/>
    <property type="molecule type" value="Genomic_DNA"/>
</dbReference>
<dbReference type="AlphaFoldDB" id="A0A9W9ZBF4"/>
<dbReference type="Proteomes" id="UP001163046">
    <property type="component" value="Unassembled WGS sequence"/>
</dbReference>
<evidence type="ECO:0000256" key="1">
    <source>
        <dbReference type="ARBA" id="ARBA00022737"/>
    </source>
</evidence>
<evidence type="ECO:0000313" key="3">
    <source>
        <dbReference type="Proteomes" id="UP001163046"/>
    </source>
</evidence>
<dbReference type="Gene3D" id="2.20.110.10">
    <property type="entry name" value="Histone H3 K4-specific methyltransferase SET7/9 N-terminal domain"/>
    <property type="match status" value="1"/>
</dbReference>
<sequence length="118" mass="13509">MVMKRGTKISTSNRVLRLNTSQYRREYKSGAVYHGELEGTKKSGKGIFKWPNGACYDGEYVDNTRHGYGKQYWPDGSIYDGALVRDLRHGVGTLTWSDGEVIKLRLAVQKTKFSRLRF</sequence>
<reference evidence="2" key="1">
    <citation type="submission" date="2023-01" db="EMBL/GenBank/DDBJ databases">
        <title>Genome assembly of the deep-sea coral Lophelia pertusa.</title>
        <authorList>
            <person name="Herrera S."/>
            <person name="Cordes E."/>
        </authorList>
    </citation>
    <scope>NUCLEOTIDE SEQUENCE</scope>
    <source>
        <strain evidence="2">USNM1676648</strain>
        <tissue evidence="2">Polyp</tissue>
    </source>
</reference>
<accession>A0A9W9ZBF4</accession>
<protein>
    <submittedName>
        <fullName evidence="2">Metal ion binding</fullName>
    </submittedName>
</protein>
<proteinExistence type="predicted"/>
<dbReference type="SUPFAM" id="SSF82185">
    <property type="entry name" value="Histone H3 K4-specific methyltransferase SET7/9 N-terminal domain"/>
    <property type="match status" value="1"/>
</dbReference>
<gene>
    <name evidence="2" type="primary">ANKMY1</name>
    <name evidence="2" type="ORF">OS493_031231</name>
</gene>
<dbReference type="InterPro" id="IPR003409">
    <property type="entry name" value="MORN"/>
</dbReference>
<name>A0A9W9ZBF4_9CNID</name>
<evidence type="ECO:0000313" key="2">
    <source>
        <dbReference type="EMBL" id="KAJ7376959.1"/>
    </source>
</evidence>
<dbReference type="SMART" id="SM00698">
    <property type="entry name" value="MORN"/>
    <property type="match status" value="3"/>
</dbReference>
<organism evidence="2 3">
    <name type="scientific">Desmophyllum pertusum</name>
    <dbReference type="NCBI Taxonomy" id="174260"/>
    <lineage>
        <taxon>Eukaryota</taxon>
        <taxon>Metazoa</taxon>
        <taxon>Cnidaria</taxon>
        <taxon>Anthozoa</taxon>
        <taxon>Hexacorallia</taxon>
        <taxon>Scleractinia</taxon>
        <taxon>Caryophylliina</taxon>
        <taxon>Caryophylliidae</taxon>
        <taxon>Desmophyllum</taxon>
    </lineage>
</organism>
<dbReference type="Pfam" id="PF02493">
    <property type="entry name" value="MORN"/>
    <property type="match status" value="3"/>
</dbReference>
<keyword evidence="3" id="KW-1185">Reference proteome</keyword>
<dbReference type="PANTHER" id="PTHR23084:SF263">
    <property type="entry name" value="MORN REPEAT-CONTAINING PROTEIN 1"/>
    <property type="match status" value="1"/>
</dbReference>
<dbReference type="OrthoDB" id="437960at2759"/>
<comment type="caution">
    <text evidence="2">The sequence shown here is derived from an EMBL/GenBank/DDBJ whole genome shotgun (WGS) entry which is preliminary data.</text>
</comment>
<dbReference type="PANTHER" id="PTHR23084">
    <property type="entry name" value="PHOSPHATIDYLINOSITOL-4-PHOSPHATE 5-KINASE RELATED"/>
    <property type="match status" value="1"/>
</dbReference>